<dbReference type="PROSITE" id="PS51462">
    <property type="entry name" value="NUDIX"/>
    <property type="match status" value="1"/>
</dbReference>
<dbReference type="Pfam" id="PF00293">
    <property type="entry name" value="NUDIX"/>
    <property type="match status" value="1"/>
</dbReference>
<evidence type="ECO:0000259" key="4">
    <source>
        <dbReference type="PROSITE" id="PS51462"/>
    </source>
</evidence>
<dbReference type="PANTHER" id="PTHR43046:SF2">
    <property type="entry name" value="8-OXO-DGTP DIPHOSPHATASE-RELATED"/>
    <property type="match status" value="1"/>
</dbReference>
<evidence type="ECO:0000256" key="1">
    <source>
        <dbReference type="ARBA" id="ARBA00001946"/>
    </source>
</evidence>
<gene>
    <name evidence="5" type="ORF">GCM10025865_01990</name>
</gene>
<organism evidence="5 6">
    <name type="scientific">Paraoerskovia sediminicola</name>
    <dbReference type="NCBI Taxonomy" id="1138587"/>
    <lineage>
        <taxon>Bacteria</taxon>
        <taxon>Bacillati</taxon>
        <taxon>Actinomycetota</taxon>
        <taxon>Actinomycetes</taxon>
        <taxon>Micrococcales</taxon>
        <taxon>Cellulomonadaceae</taxon>
        <taxon>Paraoerskovia</taxon>
    </lineage>
</organism>
<accession>A0ABM8FYQ8</accession>
<dbReference type="Proteomes" id="UP001321475">
    <property type="component" value="Chromosome"/>
</dbReference>
<name>A0ABM8FYQ8_9CELL</name>
<proteinExistence type="predicted"/>
<evidence type="ECO:0000313" key="5">
    <source>
        <dbReference type="EMBL" id="BDZ40900.1"/>
    </source>
</evidence>
<comment type="cofactor">
    <cofactor evidence="1">
        <name>Mg(2+)</name>
        <dbReference type="ChEBI" id="CHEBI:18420"/>
    </cofactor>
</comment>
<evidence type="ECO:0000313" key="6">
    <source>
        <dbReference type="Proteomes" id="UP001321475"/>
    </source>
</evidence>
<dbReference type="Gene3D" id="3.90.79.10">
    <property type="entry name" value="Nucleoside Triphosphate Pyrophosphohydrolase"/>
    <property type="match status" value="1"/>
</dbReference>
<keyword evidence="6" id="KW-1185">Reference proteome</keyword>
<dbReference type="PROSITE" id="PS00893">
    <property type="entry name" value="NUDIX_BOX"/>
    <property type="match status" value="1"/>
</dbReference>
<reference evidence="6" key="1">
    <citation type="journal article" date="2019" name="Int. J. Syst. Evol. Microbiol.">
        <title>The Global Catalogue of Microorganisms (GCM) 10K type strain sequencing project: providing services to taxonomists for standard genome sequencing and annotation.</title>
        <authorList>
            <consortium name="The Broad Institute Genomics Platform"/>
            <consortium name="The Broad Institute Genome Sequencing Center for Infectious Disease"/>
            <person name="Wu L."/>
            <person name="Ma J."/>
        </authorList>
    </citation>
    <scope>NUCLEOTIDE SEQUENCE [LARGE SCALE GENOMIC DNA]</scope>
    <source>
        <strain evidence="6">NBRC 108565</strain>
    </source>
</reference>
<dbReference type="InterPro" id="IPR020084">
    <property type="entry name" value="NUDIX_hydrolase_CS"/>
</dbReference>
<dbReference type="PANTHER" id="PTHR43046">
    <property type="entry name" value="GDP-MANNOSE MANNOSYL HYDROLASE"/>
    <property type="match status" value="1"/>
</dbReference>
<protein>
    <recommendedName>
        <fullName evidence="4">Nudix hydrolase domain-containing protein</fullName>
    </recommendedName>
</protein>
<feature type="domain" description="Nudix hydrolase" evidence="4">
    <location>
        <begin position="38"/>
        <end position="173"/>
    </location>
</feature>
<dbReference type="InterPro" id="IPR000086">
    <property type="entry name" value="NUDIX_hydrolase_dom"/>
</dbReference>
<dbReference type="EMBL" id="AP027729">
    <property type="protein sequence ID" value="BDZ40900.1"/>
    <property type="molecule type" value="Genomic_DNA"/>
</dbReference>
<dbReference type="SUPFAM" id="SSF55811">
    <property type="entry name" value="Nudix"/>
    <property type="match status" value="1"/>
</dbReference>
<dbReference type="InterPro" id="IPR015797">
    <property type="entry name" value="NUDIX_hydrolase-like_dom_sf"/>
</dbReference>
<feature type="region of interest" description="Disordered" evidence="3">
    <location>
        <begin position="1"/>
        <end position="22"/>
    </location>
</feature>
<keyword evidence="2" id="KW-0378">Hydrolase</keyword>
<evidence type="ECO:0000256" key="3">
    <source>
        <dbReference type="SAM" id="MobiDB-lite"/>
    </source>
</evidence>
<sequence length="179" mass="18823">MTIPTVPHDPDQPAGPPARHLQPGDGWVECDCGGRHWGLFGAAGLMLVRRTAGEVVSVVLQHRAVWSDQGGTWALPGGARNPDESAEAGALREAREEAGIDADDIVVLGTSVVDHGAWSYTTVIAQETPGADVVPAVTDAESIDVRWVPVDDVARLPLLAAFAAAWPGLRARLETDPEG</sequence>
<dbReference type="RefSeq" id="WP_350227614.1">
    <property type="nucleotide sequence ID" value="NZ_AP027729.1"/>
</dbReference>
<evidence type="ECO:0000256" key="2">
    <source>
        <dbReference type="ARBA" id="ARBA00022801"/>
    </source>
</evidence>